<keyword evidence="1" id="KW-0472">Membrane</keyword>
<evidence type="ECO:0000259" key="2">
    <source>
        <dbReference type="Pfam" id="PF13962"/>
    </source>
</evidence>
<dbReference type="InterPro" id="IPR026961">
    <property type="entry name" value="PGG_dom"/>
</dbReference>
<dbReference type="EMBL" id="JAAMPC010000153">
    <property type="protein sequence ID" value="KAG2243748.1"/>
    <property type="molecule type" value="Genomic_DNA"/>
</dbReference>
<dbReference type="Pfam" id="PF12796">
    <property type="entry name" value="Ank_2"/>
    <property type="match status" value="1"/>
</dbReference>
<comment type="caution">
    <text evidence="3">The sequence shown here is derived from an EMBL/GenBank/DDBJ whole genome shotgun (WGS) entry which is preliminary data.</text>
</comment>
<sequence length="448" mass="50037">MASQSVNIYERLNMVAQDGDIERLYELIAEYPNILDHFDNVSFCETPLHVAAEKGKTHFAMELMTLKPSLALKLNVSGFSPMHFALQNNHIRIVRGFLAIDSSLVSIKGRGRITPLHYVAQLGNVELLSEFLFACPSSVEDLTIKCETAVHIAVKSHQFMAFKVLLGWVRRVNREEILDWKDEDGNTVFHIAASINQTEVMKLLRSTVKVRAKNLDGKTAMDILQTHKSPIFSIVSRIFRSAKEKLLFGPSMTLAGYLSREPSTTEELNKLLGLNSLSKTRHGSQESNDFRNAILVVAVLIVTATYQAGLSPPGGYWQDDYAPDSDNGHTAGQMTMSFNLALFFYICNGIAFFSSLYVIMVLIIGLPMWMVLYGSIGALGMANYASFSNTFPTSNGSFQDIAVSLVPFVYPVITGFLLSPPFFAFISHRRRQQQVDFPARYFSSVQKL</sequence>
<keyword evidence="4" id="KW-1185">Reference proteome</keyword>
<dbReference type="PANTHER" id="PTHR24128:SF107">
    <property type="entry name" value="PGG DOMAIN-CONTAINING PROTEIN"/>
    <property type="match status" value="1"/>
</dbReference>
<evidence type="ECO:0000313" key="4">
    <source>
        <dbReference type="Proteomes" id="UP000886595"/>
    </source>
</evidence>
<dbReference type="Proteomes" id="UP000886595">
    <property type="component" value="Unassembled WGS sequence"/>
</dbReference>
<dbReference type="Gene3D" id="1.25.40.20">
    <property type="entry name" value="Ankyrin repeat-containing domain"/>
    <property type="match status" value="1"/>
</dbReference>
<protein>
    <recommendedName>
        <fullName evidence="2">PGG domain-containing protein</fullName>
    </recommendedName>
</protein>
<dbReference type="SUPFAM" id="SSF48403">
    <property type="entry name" value="Ankyrin repeat"/>
    <property type="match status" value="1"/>
</dbReference>
<gene>
    <name evidence="3" type="ORF">Bca52824_094409</name>
</gene>
<dbReference type="InterPro" id="IPR036770">
    <property type="entry name" value="Ankyrin_rpt-contain_sf"/>
</dbReference>
<name>A0A8X7P4H5_BRACI</name>
<accession>A0A8X7P4H5</accession>
<keyword evidence="1" id="KW-1133">Transmembrane helix</keyword>
<organism evidence="3 4">
    <name type="scientific">Brassica carinata</name>
    <name type="common">Ethiopian mustard</name>
    <name type="synonym">Abyssinian cabbage</name>
    <dbReference type="NCBI Taxonomy" id="52824"/>
    <lineage>
        <taxon>Eukaryota</taxon>
        <taxon>Viridiplantae</taxon>
        <taxon>Streptophyta</taxon>
        <taxon>Embryophyta</taxon>
        <taxon>Tracheophyta</taxon>
        <taxon>Spermatophyta</taxon>
        <taxon>Magnoliopsida</taxon>
        <taxon>eudicotyledons</taxon>
        <taxon>Gunneridae</taxon>
        <taxon>Pentapetalae</taxon>
        <taxon>rosids</taxon>
        <taxon>malvids</taxon>
        <taxon>Brassicales</taxon>
        <taxon>Brassicaceae</taxon>
        <taxon>Brassiceae</taxon>
        <taxon>Brassica</taxon>
    </lineage>
</organism>
<dbReference type="AlphaFoldDB" id="A0A8X7P4H5"/>
<feature type="transmembrane region" description="Helical" evidence="1">
    <location>
        <begin position="408"/>
        <end position="426"/>
    </location>
</feature>
<feature type="domain" description="PGG" evidence="2">
    <location>
        <begin position="287"/>
        <end position="364"/>
    </location>
</feature>
<dbReference type="Pfam" id="PF00023">
    <property type="entry name" value="Ank"/>
    <property type="match status" value="1"/>
</dbReference>
<dbReference type="SMART" id="SM00248">
    <property type="entry name" value="ANK"/>
    <property type="match status" value="4"/>
</dbReference>
<evidence type="ECO:0000256" key="1">
    <source>
        <dbReference type="SAM" id="Phobius"/>
    </source>
</evidence>
<dbReference type="Pfam" id="PF13962">
    <property type="entry name" value="PGG"/>
    <property type="match status" value="1"/>
</dbReference>
<proteinExistence type="predicted"/>
<dbReference type="PANTHER" id="PTHR24128">
    <property type="entry name" value="HOMEOBOX PROTEIN WARIAI"/>
    <property type="match status" value="1"/>
</dbReference>
<reference evidence="3 4" key="1">
    <citation type="submission" date="2020-02" db="EMBL/GenBank/DDBJ databases">
        <authorList>
            <person name="Ma Q."/>
            <person name="Huang Y."/>
            <person name="Song X."/>
            <person name="Pei D."/>
        </authorList>
    </citation>
    <scope>NUCLEOTIDE SEQUENCE [LARGE SCALE GENOMIC DNA]</scope>
    <source>
        <strain evidence="3">Sxm20200214</strain>
        <tissue evidence="3">Leaf</tissue>
    </source>
</reference>
<evidence type="ECO:0000313" key="3">
    <source>
        <dbReference type="EMBL" id="KAG2243748.1"/>
    </source>
</evidence>
<dbReference type="OrthoDB" id="1090959at2759"/>
<feature type="transmembrane region" description="Helical" evidence="1">
    <location>
        <begin position="290"/>
        <end position="309"/>
    </location>
</feature>
<dbReference type="InterPro" id="IPR002110">
    <property type="entry name" value="Ankyrin_rpt"/>
</dbReference>
<keyword evidence="1" id="KW-0812">Transmembrane</keyword>